<keyword evidence="3 12" id="KW-0235">DNA replication</keyword>
<keyword evidence="2 12" id="KW-0639">Primosome</keyword>
<dbReference type="InterPro" id="IPR007694">
    <property type="entry name" value="DNA_helicase_DnaB-like_C"/>
</dbReference>
<dbReference type="GO" id="GO:0006269">
    <property type="term" value="P:DNA replication, synthesis of primer"/>
    <property type="evidence" value="ECO:0007669"/>
    <property type="project" value="UniProtKB-UniRule"/>
</dbReference>
<dbReference type="Gene3D" id="3.40.50.300">
    <property type="entry name" value="P-loop containing nucleotide triphosphate hydrolases"/>
    <property type="match status" value="1"/>
</dbReference>
<evidence type="ECO:0000256" key="12">
    <source>
        <dbReference type="RuleBase" id="RU362085"/>
    </source>
</evidence>
<dbReference type="PANTHER" id="PTHR30153:SF2">
    <property type="entry name" value="REPLICATIVE DNA HELICASE"/>
    <property type="match status" value="1"/>
</dbReference>
<keyword evidence="8 12" id="KW-0238">DNA-binding</keyword>
<dbReference type="SUPFAM" id="SSF52540">
    <property type="entry name" value="P-loop containing nucleoside triphosphate hydrolases"/>
    <property type="match status" value="1"/>
</dbReference>
<dbReference type="GO" id="GO:0003677">
    <property type="term" value="F:DNA binding"/>
    <property type="evidence" value="ECO:0007669"/>
    <property type="project" value="UniProtKB-UniRule"/>
</dbReference>
<keyword evidence="4 12" id="KW-0547">Nucleotide-binding</keyword>
<dbReference type="GO" id="GO:1990077">
    <property type="term" value="C:primosome complex"/>
    <property type="evidence" value="ECO:0007669"/>
    <property type="project" value="UniProtKB-UniRule"/>
</dbReference>
<evidence type="ECO:0000256" key="10">
    <source>
        <dbReference type="ARBA" id="ARBA00048954"/>
    </source>
</evidence>
<dbReference type="STRING" id="1076549.HA45_12155"/>
<dbReference type="InterPro" id="IPR036185">
    <property type="entry name" value="DNA_heli_DnaB-like_N_sf"/>
</dbReference>
<sequence>MPEKPLVTESIPYHTDAEQCVLGALMLDNERWDDINLLLTGDDFFVGAHRAIFRAMSGLSSRLQPFDLITLSETLESEGRLDTAGGFAYLAELSKNTPSAANILSYAGIVLEKSRLRQLQIIGNSLLADIGSSRLNSLSVAAHAEEALFRLSEQGQHANECETEIMQALDQLLSKLEVATAADNGITGTPTGMAEFDFMTCGLQPGDLIILAARPSMGKTSLALSWGIGALLSRPDENVIIFSIEMPTDQLTMRMLSMRSRVELNSLRSGNLSDEDWGRISMGAQEIADWRQRLIIDDNSNQTPATLRTRARRYVRKYGKPSLIMVDYLQLMRCPDMENRTQEIAEISRSLKALGKELGCPILALSQLNRQVEQRADKRPNNGDLRDSGALEQDADLIAFIYRDEVYHADTAHPGQAEIIISKQRQGPTGTIKTQFDGKFTLFSEYPEGGYDLGYDYRRPAQ</sequence>
<dbReference type="InterPro" id="IPR007693">
    <property type="entry name" value="DNA_helicase_DnaB-like_N"/>
</dbReference>
<dbReference type="GO" id="GO:0005524">
    <property type="term" value="F:ATP binding"/>
    <property type="evidence" value="ECO:0007669"/>
    <property type="project" value="UniProtKB-UniRule"/>
</dbReference>
<evidence type="ECO:0000313" key="14">
    <source>
        <dbReference type="EMBL" id="PJZ04178.1"/>
    </source>
</evidence>
<keyword evidence="9" id="KW-0413">Isomerase</keyword>
<dbReference type="GO" id="GO:0016887">
    <property type="term" value="F:ATP hydrolysis activity"/>
    <property type="evidence" value="ECO:0007669"/>
    <property type="project" value="RHEA"/>
</dbReference>
<evidence type="ECO:0000256" key="4">
    <source>
        <dbReference type="ARBA" id="ARBA00022741"/>
    </source>
</evidence>
<dbReference type="RefSeq" id="WP_100702996.1">
    <property type="nucleotide sequence ID" value="NZ_MLFP01000008.1"/>
</dbReference>
<comment type="function">
    <text evidence="12">The main replicative DNA helicase, it participates in initiation and elongation during chromosome replication. Travels ahead of the DNA replisome, separating dsDNA into templates for DNA synthesis. A processive ATP-dependent 5'-3' DNA helicase it has DNA-dependent ATPase activity.</text>
</comment>
<dbReference type="Gene3D" id="1.10.860.10">
    <property type="entry name" value="DNAb Helicase, Chain A"/>
    <property type="match status" value="1"/>
</dbReference>
<reference evidence="14 15" key="1">
    <citation type="submission" date="2017-11" db="EMBL/GenBank/DDBJ databases">
        <title>The genome sequence of Pantoea rodasii DSM 26611.</title>
        <authorList>
            <person name="Gao J."/>
            <person name="Mao X."/>
            <person name="Sun J."/>
        </authorList>
    </citation>
    <scope>NUCLEOTIDE SEQUENCE [LARGE SCALE GENOMIC DNA]</scope>
    <source>
        <strain evidence="14 15">DSM 26611</strain>
    </source>
</reference>
<dbReference type="AlphaFoldDB" id="A0A2M9W9M1"/>
<dbReference type="NCBIfam" id="TIGR00665">
    <property type="entry name" value="DnaB"/>
    <property type="match status" value="1"/>
</dbReference>
<name>A0A2M9W9M1_9GAMM</name>
<gene>
    <name evidence="14" type="primary">dnaB</name>
    <name evidence="14" type="ORF">PRCB_18095</name>
</gene>
<proteinExistence type="inferred from homology"/>
<comment type="similarity">
    <text evidence="1 12">Belongs to the helicase family. DnaB subfamily.</text>
</comment>
<dbReference type="GO" id="GO:0005829">
    <property type="term" value="C:cytosol"/>
    <property type="evidence" value="ECO:0007669"/>
    <property type="project" value="TreeGrafter"/>
</dbReference>
<evidence type="ECO:0000256" key="6">
    <source>
        <dbReference type="ARBA" id="ARBA00022806"/>
    </source>
</evidence>
<dbReference type="OrthoDB" id="9773982at2"/>
<keyword evidence="6 12" id="KW-0347">Helicase</keyword>
<keyword evidence="7 12" id="KW-0067">ATP-binding</keyword>
<dbReference type="Pfam" id="PF03796">
    <property type="entry name" value="DnaB_C"/>
    <property type="match status" value="1"/>
</dbReference>
<dbReference type="Pfam" id="PF00772">
    <property type="entry name" value="DnaB"/>
    <property type="match status" value="1"/>
</dbReference>
<keyword evidence="5 12" id="KW-0378">Hydrolase</keyword>
<dbReference type="GO" id="GO:0043139">
    <property type="term" value="F:5'-3' DNA helicase activity"/>
    <property type="evidence" value="ECO:0007669"/>
    <property type="project" value="UniProtKB-EC"/>
</dbReference>
<evidence type="ECO:0000313" key="15">
    <source>
        <dbReference type="Proteomes" id="UP000232062"/>
    </source>
</evidence>
<dbReference type="PANTHER" id="PTHR30153">
    <property type="entry name" value="REPLICATIVE DNA HELICASE DNAB"/>
    <property type="match status" value="1"/>
</dbReference>
<dbReference type="Proteomes" id="UP000232062">
    <property type="component" value="Unassembled WGS sequence"/>
</dbReference>
<evidence type="ECO:0000256" key="11">
    <source>
        <dbReference type="NCBIfam" id="TIGR00665"/>
    </source>
</evidence>
<comment type="catalytic activity">
    <reaction evidence="10 12">
        <text>ATP + H2O = ADP + phosphate + H(+)</text>
        <dbReference type="Rhea" id="RHEA:13065"/>
        <dbReference type="ChEBI" id="CHEBI:15377"/>
        <dbReference type="ChEBI" id="CHEBI:15378"/>
        <dbReference type="ChEBI" id="CHEBI:30616"/>
        <dbReference type="ChEBI" id="CHEBI:43474"/>
        <dbReference type="ChEBI" id="CHEBI:456216"/>
        <dbReference type="EC" id="5.6.2.3"/>
    </reaction>
</comment>
<dbReference type="SUPFAM" id="SSF48024">
    <property type="entry name" value="N-terminal domain of DnaB helicase"/>
    <property type="match status" value="1"/>
</dbReference>
<evidence type="ECO:0000256" key="7">
    <source>
        <dbReference type="ARBA" id="ARBA00022840"/>
    </source>
</evidence>
<evidence type="ECO:0000256" key="8">
    <source>
        <dbReference type="ARBA" id="ARBA00023125"/>
    </source>
</evidence>
<feature type="domain" description="SF4 helicase" evidence="13">
    <location>
        <begin position="182"/>
        <end position="450"/>
    </location>
</feature>
<dbReference type="EC" id="5.6.2.3" evidence="11 12"/>
<evidence type="ECO:0000256" key="2">
    <source>
        <dbReference type="ARBA" id="ARBA00022515"/>
    </source>
</evidence>
<dbReference type="EMBL" id="PIQI01000025">
    <property type="protein sequence ID" value="PJZ04178.1"/>
    <property type="molecule type" value="Genomic_DNA"/>
</dbReference>
<protein>
    <recommendedName>
        <fullName evidence="11 12">Replicative DNA helicase</fullName>
        <ecNumber evidence="11 12">5.6.2.3</ecNumber>
    </recommendedName>
</protein>
<evidence type="ECO:0000256" key="3">
    <source>
        <dbReference type="ARBA" id="ARBA00022705"/>
    </source>
</evidence>
<evidence type="ECO:0000256" key="1">
    <source>
        <dbReference type="ARBA" id="ARBA00008428"/>
    </source>
</evidence>
<dbReference type="PROSITE" id="PS51199">
    <property type="entry name" value="SF4_HELICASE"/>
    <property type="match status" value="1"/>
</dbReference>
<comment type="caution">
    <text evidence="14">The sequence shown here is derived from an EMBL/GenBank/DDBJ whole genome shotgun (WGS) entry which is preliminary data.</text>
</comment>
<evidence type="ECO:0000256" key="9">
    <source>
        <dbReference type="ARBA" id="ARBA00023235"/>
    </source>
</evidence>
<dbReference type="NCBIfam" id="NF040583">
    <property type="entry name" value="dnaB_SPI-7_type"/>
    <property type="match status" value="1"/>
</dbReference>
<dbReference type="InterPro" id="IPR016136">
    <property type="entry name" value="DNA_helicase_N/primase_C"/>
</dbReference>
<keyword evidence="15" id="KW-1185">Reference proteome</keyword>
<evidence type="ECO:0000256" key="5">
    <source>
        <dbReference type="ARBA" id="ARBA00022801"/>
    </source>
</evidence>
<accession>A0A2M9W9M1</accession>
<dbReference type="CDD" id="cd00984">
    <property type="entry name" value="DnaB_C"/>
    <property type="match status" value="1"/>
</dbReference>
<dbReference type="InterPro" id="IPR027417">
    <property type="entry name" value="P-loop_NTPase"/>
</dbReference>
<organism evidence="14 15">
    <name type="scientific">Pantoea rodasii</name>
    <dbReference type="NCBI Taxonomy" id="1076549"/>
    <lineage>
        <taxon>Bacteria</taxon>
        <taxon>Pseudomonadati</taxon>
        <taxon>Pseudomonadota</taxon>
        <taxon>Gammaproteobacteria</taxon>
        <taxon>Enterobacterales</taxon>
        <taxon>Erwiniaceae</taxon>
        <taxon>Pantoea</taxon>
    </lineage>
</organism>
<evidence type="ECO:0000259" key="13">
    <source>
        <dbReference type="PROSITE" id="PS51199"/>
    </source>
</evidence>
<dbReference type="InterPro" id="IPR007692">
    <property type="entry name" value="DNA_helicase_DnaB"/>
</dbReference>